<reference evidence="5" key="1">
    <citation type="submission" date="2012-12" db="EMBL/GenBank/DDBJ databases">
        <authorList>
            <person name="Hellsten U."/>
            <person name="Grimwood J."/>
            <person name="Chapman J.A."/>
            <person name="Shapiro H."/>
            <person name="Aerts A."/>
            <person name="Otillar R.P."/>
            <person name="Terry A.Y."/>
            <person name="Boore J.L."/>
            <person name="Simakov O."/>
            <person name="Marletaz F."/>
            <person name="Cho S.-J."/>
            <person name="Edsinger-Gonzales E."/>
            <person name="Havlak P."/>
            <person name="Kuo D.-H."/>
            <person name="Larsson T."/>
            <person name="Lv J."/>
            <person name="Arendt D."/>
            <person name="Savage R."/>
            <person name="Osoegawa K."/>
            <person name="de Jong P."/>
            <person name="Lindberg D.R."/>
            <person name="Seaver E.C."/>
            <person name="Weisblat D.A."/>
            <person name="Putnam N.H."/>
            <person name="Grigoriev I.V."/>
            <person name="Rokhsar D.S."/>
        </authorList>
    </citation>
    <scope>NUCLEOTIDE SEQUENCE</scope>
</reference>
<dbReference type="KEGG" id="hro:HELRODRAFT_73661"/>
<evidence type="ECO:0000256" key="1">
    <source>
        <dbReference type="PROSITE-ProRule" id="PRU00352"/>
    </source>
</evidence>
<organism evidence="4 5">
    <name type="scientific">Helobdella robusta</name>
    <name type="common">Californian leech</name>
    <dbReference type="NCBI Taxonomy" id="6412"/>
    <lineage>
        <taxon>Eukaryota</taxon>
        <taxon>Metazoa</taxon>
        <taxon>Spiralia</taxon>
        <taxon>Lophotrochozoa</taxon>
        <taxon>Annelida</taxon>
        <taxon>Clitellata</taxon>
        <taxon>Hirudinea</taxon>
        <taxon>Rhynchobdellida</taxon>
        <taxon>Glossiphoniidae</taxon>
        <taxon>Helobdella</taxon>
    </lineage>
</organism>
<dbReference type="PROSITE" id="PS51004">
    <property type="entry name" value="SEMA"/>
    <property type="match status" value="1"/>
</dbReference>
<dbReference type="Proteomes" id="UP000015101">
    <property type="component" value="Unassembled WGS sequence"/>
</dbReference>
<dbReference type="Pfam" id="PF01403">
    <property type="entry name" value="Sema"/>
    <property type="match status" value="1"/>
</dbReference>
<dbReference type="eggNOG" id="KOG3611">
    <property type="taxonomic scope" value="Eukaryota"/>
</dbReference>
<evidence type="ECO:0000259" key="2">
    <source>
        <dbReference type="PROSITE" id="PS51004"/>
    </source>
</evidence>
<dbReference type="SUPFAM" id="SSF101912">
    <property type="entry name" value="Sema domain"/>
    <property type="match status" value="1"/>
</dbReference>
<dbReference type="InterPro" id="IPR036352">
    <property type="entry name" value="Semap_dom_sf"/>
</dbReference>
<protein>
    <recommendedName>
        <fullName evidence="2">Sema domain-containing protein</fullName>
    </recommendedName>
</protein>
<evidence type="ECO:0000313" key="3">
    <source>
        <dbReference type="EMBL" id="ESO09606.1"/>
    </source>
</evidence>
<dbReference type="OrthoDB" id="9988752at2759"/>
<dbReference type="SMART" id="SM00630">
    <property type="entry name" value="Sema"/>
    <property type="match status" value="1"/>
</dbReference>
<dbReference type="InterPro" id="IPR015943">
    <property type="entry name" value="WD40/YVTN_repeat-like_dom_sf"/>
</dbReference>
<dbReference type="CTD" id="20214918"/>
<dbReference type="InParanoid" id="T1G1H0"/>
<dbReference type="EMBL" id="AMQM01003008">
    <property type="status" value="NOT_ANNOTATED_CDS"/>
    <property type="molecule type" value="Genomic_DNA"/>
</dbReference>
<keyword evidence="5" id="KW-1185">Reference proteome</keyword>
<dbReference type="GeneID" id="20214918"/>
<evidence type="ECO:0000313" key="4">
    <source>
        <dbReference type="EnsemblMetazoa" id="HelroP73661"/>
    </source>
</evidence>
<reference evidence="3 5" key="2">
    <citation type="journal article" date="2013" name="Nature">
        <title>Insights into bilaterian evolution from three spiralian genomes.</title>
        <authorList>
            <person name="Simakov O."/>
            <person name="Marletaz F."/>
            <person name="Cho S.J."/>
            <person name="Edsinger-Gonzales E."/>
            <person name="Havlak P."/>
            <person name="Hellsten U."/>
            <person name="Kuo D.H."/>
            <person name="Larsson T."/>
            <person name="Lv J."/>
            <person name="Arendt D."/>
            <person name="Savage R."/>
            <person name="Osoegawa K."/>
            <person name="de Jong P."/>
            <person name="Grimwood J."/>
            <person name="Chapman J.A."/>
            <person name="Shapiro H."/>
            <person name="Aerts A."/>
            <person name="Otillar R.P."/>
            <person name="Terry A.Y."/>
            <person name="Boore J.L."/>
            <person name="Grigoriev I.V."/>
            <person name="Lindberg D.R."/>
            <person name="Seaver E.C."/>
            <person name="Weisblat D.A."/>
            <person name="Putnam N.H."/>
            <person name="Rokhsar D.S."/>
        </authorList>
    </citation>
    <scope>NUCLEOTIDE SEQUENCE</scope>
</reference>
<dbReference type="HOGENOM" id="CLU_009051_9_0_1"/>
<feature type="domain" description="Sema" evidence="2">
    <location>
        <begin position="1"/>
        <end position="444"/>
    </location>
</feature>
<dbReference type="InterPro" id="IPR027231">
    <property type="entry name" value="Semaphorin"/>
</dbReference>
<gene>
    <name evidence="4" type="primary">20214918</name>
    <name evidence="3" type="ORF">HELRODRAFT_73661</name>
</gene>
<dbReference type="Gene3D" id="2.130.10.10">
    <property type="entry name" value="YVTN repeat-like/Quinoprotein amine dehydrogenase"/>
    <property type="match status" value="1"/>
</dbReference>
<name>T1G1H0_HELRO</name>
<dbReference type="STRING" id="6412.T1G1H0"/>
<dbReference type="FunCoup" id="T1G1H0">
    <property type="interactions" value="173"/>
</dbReference>
<dbReference type="OMA" id="RTHNICI"/>
<sequence length="444" mass="50419">FNQLTTQATNQQLNQSIILFRNYLLRLRAADLSLLDKVDVHSDADTQKTCIYKGQQKMDCENFQRVLIRRSDQLLSCGTNCFAPACQWRKMDSLHEITERISGIGFSPYHPLQNSTIIKTSDDNFYSALVTDFAARDPAIFRIMGNLKSVRTAQFNTRWLNEPDFVSSYEVGAYVYFLFREVAMEYINCGKAVYSRVARICKNDQGGKFLLQDNWTSFLKARLNCSLPGSYPYYFNEIQASTFDESEASVYAVFTTAPNSVIATAVCVYSVASIDQTFMGPFKYQHDTSSAWIRVQNSAPHHQCGNLTNVPKPTITETSQSTSRSLVDAQKYQLMDRAVQSKHLNPIVVVESERYAHIAMHKKFLGRQNATIAILFLASISGYIDKMTVLPAADDDVNKDHVSCFVERIRLFQVRGDDDEEDDFRTDSRIKSMKIDTESVGSIF</sequence>
<dbReference type="EMBL" id="KB095959">
    <property type="protein sequence ID" value="ESO09606.1"/>
    <property type="molecule type" value="Genomic_DNA"/>
</dbReference>
<evidence type="ECO:0000313" key="5">
    <source>
        <dbReference type="Proteomes" id="UP000015101"/>
    </source>
</evidence>
<dbReference type="InterPro" id="IPR001627">
    <property type="entry name" value="Semap_dom"/>
</dbReference>
<dbReference type="AlphaFoldDB" id="T1G1H0"/>
<dbReference type="EMBL" id="AMQM01003007">
    <property type="status" value="NOT_ANNOTATED_CDS"/>
    <property type="molecule type" value="Genomic_DNA"/>
</dbReference>
<dbReference type="RefSeq" id="XP_009012699.1">
    <property type="nucleotide sequence ID" value="XM_009014451.1"/>
</dbReference>
<dbReference type="EnsemblMetazoa" id="HelroT73661">
    <property type="protein sequence ID" value="HelroP73661"/>
    <property type="gene ID" value="HelroG73661"/>
</dbReference>
<dbReference type="PANTHER" id="PTHR11036">
    <property type="entry name" value="SEMAPHORIN"/>
    <property type="match status" value="1"/>
</dbReference>
<accession>T1G1H0</accession>
<dbReference type="PANTHER" id="PTHR11036:SF79">
    <property type="entry name" value="SEMAPHORIN 5C, ISOFORM A"/>
    <property type="match status" value="1"/>
</dbReference>
<dbReference type="GO" id="GO:0030215">
    <property type="term" value="F:semaphorin receptor binding"/>
    <property type="evidence" value="ECO:0007669"/>
    <property type="project" value="InterPro"/>
</dbReference>
<proteinExistence type="predicted"/>
<comment type="caution">
    <text evidence="1">Lacks conserved residue(s) required for the propagation of feature annotation.</text>
</comment>
<reference evidence="4" key="3">
    <citation type="submission" date="2015-06" db="UniProtKB">
        <authorList>
            <consortium name="EnsemblMetazoa"/>
        </authorList>
    </citation>
    <scope>IDENTIFICATION</scope>
</reference>